<keyword evidence="1" id="KW-0862">Zinc</keyword>
<organism evidence="4 5">
    <name type="scientific">Hohenbuehelia grisea</name>
    <dbReference type="NCBI Taxonomy" id="104357"/>
    <lineage>
        <taxon>Eukaryota</taxon>
        <taxon>Fungi</taxon>
        <taxon>Dikarya</taxon>
        <taxon>Basidiomycota</taxon>
        <taxon>Agaricomycotina</taxon>
        <taxon>Agaricomycetes</taxon>
        <taxon>Agaricomycetidae</taxon>
        <taxon>Agaricales</taxon>
        <taxon>Pleurotineae</taxon>
        <taxon>Pleurotaceae</taxon>
        <taxon>Hohenbuehelia</taxon>
    </lineage>
</organism>
<keyword evidence="5" id="KW-1185">Reference proteome</keyword>
<evidence type="ECO:0000313" key="5">
    <source>
        <dbReference type="Proteomes" id="UP001556367"/>
    </source>
</evidence>
<feature type="compositionally biased region" description="Basic and acidic residues" evidence="2">
    <location>
        <begin position="459"/>
        <end position="468"/>
    </location>
</feature>
<dbReference type="PROSITE" id="PS50103">
    <property type="entry name" value="ZF_C3H1"/>
    <property type="match status" value="1"/>
</dbReference>
<feature type="compositionally biased region" description="Polar residues" evidence="2">
    <location>
        <begin position="97"/>
        <end position="107"/>
    </location>
</feature>
<dbReference type="EMBL" id="JASNQZ010000015">
    <property type="protein sequence ID" value="KAL0946921.1"/>
    <property type="molecule type" value="Genomic_DNA"/>
</dbReference>
<keyword evidence="1" id="KW-0479">Metal-binding</keyword>
<feature type="compositionally biased region" description="Polar residues" evidence="2">
    <location>
        <begin position="449"/>
        <end position="458"/>
    </location>
</feature>
<dbReference type="InterPro" id="IPR000571">
    <property type="entry name" value="Znf_CCCH"/>
</dbReference>
<dbReference type="Proteomes" id="UP001556367">
    <property type="component" value="Unassembled WGS sequence"/>
</dbReference>
<evidence type="ECO:0000259" key="3">
    <source>
        <dbReference type="PROSITE" id="PS50103"/>
    </source>
</evidence>
<feature type="domain" description="C3H1-type" evidence="3">
    <location>
        <begin position="12"/>
        <end position="45"/>
    </location>
</feature>
<keyword evidence="1" id="KW-0863">Zinc-finger</keyword>
<comment type="caution">
    <text evidence="4">The sequence shown here is derived from an EMBL/GenBank/DDBJ whole genome shotgun (WGS) entry which is preliminary data.</text>
</comment>
<protein>
    <recommendedName>
        <fullName evidence="3">C3H1-type domain-containing protein</fullName>
    </recommendedName>
</protein>
<evidence type="ECO:0000256" key="1">
    <source>
        <dbReference type="PROSITE-ProRule" id="PRU00723"/>
    </source>
</evidence>
<accession>A0ABR3IUA9</accession>
<reference evidence="5" key="1">
    <citation type="submission" date="2024-06" db="EMBL/GenBank/DDBJ databases">
        <title>Multi-omics analyses provide insights into the biosynthesis of the anticancer antibiotic pleurotin in Hohenbuehelia grisea.</title>
        <authorList>
            <person name="Weaver J.A."/>
            <person name="Alberti F."/>
        </authorList>
    </citation>
    <scope>NUCLEOTIDE SEQUENCE [LARGE SCALE GENOMIC DNA]</scope>
    <source>
        <strain evidence="5">T-177</strain>
    </source>
</reference>
<feature type="region of interest" description="Disordered" evidence="2">
    <location>
        <begin position="84"/>
        <end position="191"/>
    </location>
</feature>
<name>A0ABR3IUA9_9AGAR</name>
<sequence length="468" mass="52868">MSSKSPTFHRYTYKRLPCRHFDDKGGVLDPPCPQGDSCRFAHPEDNHWKTAIATSKDRRLSSAANSRARRGDTNVRYTSAVDIELGTNARRTPDLGSPSSKKSSNPLVPQAALFQRTKVETEDEWPIHHRDHRSRDEDRAHLPERPRDCTPRPHWDNGDRNRASDTHVSGLPRTYANRSNEDILENPSVQSKRIKETSAIWNSLISSEEHRDREPTPRTERTIERSAQDIEADGYARKDHPYTTVHRIQSSQGVPRQQHADVIRVAAENGRAHRHEASFRDLGRLCSMAFEDAAARDREERKLQAYTELSSSLSKVSPVGSTVVASKLAEVFLSHAEYKQRAERSNEVLANAWETIFRDLSADINRTIGDELRKALAQLHRERMIFRDDHSDTTGSKRKAGGGSSSRSEQRRTGSHGGAQKGHKQRDIGDHEGDDGPRGQRPKRRRTDVSSPASMQIKSEADTTTHVL</sequence>
<feature type="compositionally biased region" description="Basic and acidic residues" evidence="2">
    <location>
        <begin position="117"/>
        <end position="165"/>
    </location>
</feature>
<feature type="compositionally biased region" description="Basic and acidic residues" evidence="2">
    <location>
        <begin position="425"/>
        <end position="438"/>
    </location>
</feature>
<feature type="zinc finger region" description="C3H1-type" evidence="1">
    <location>
        <begin position="12"/>
        <end position="45"/>
    </location>
</feature>
<evidence type="ECO:0000313" key="4">
    <source>
        <dbReference type="EMBL" id="KAL0946921.1"/>
    </source>
</evidence>
<gene>
    <name evidence="4" type="ORF">HGRIS_013082</name>
</gene>
<proteinExistence type="predicted"/>
<evidence type="ECO:0000256" key="2">
    <source>
        <dbReference type="SAM" id="MobiDB-lite"/>
    </source>
</evidence>
<feature type="region of interest" description="Disordered" evidence="2">
    <location>
        <begin position="387"/>
        <end position="468"/>
    </location>
</feature>